<keyword evidence="2" id="KW-0677">Repeat</keyword>
<protein>
    <recommendedName>
        <fullName evidence="6">Pentatricopeptide repeat-containing protein</fullName>
    </recommendedName>
</protein>
<feature type="repeat" description="PPR" evidence="3">
    <location>
        <begin position="543"/>
        <end position="577"/>
    </location>
</feature>
<feature type="repeat" description="PPR" evidence="3">
    <location>
        <begin position="225"/>
        <end position="259"/>
    </location>
</feature>
<dbReference type="PANTHER" id="PTHR47874:SF4">
    <property type="entry name" value="EXPRESSED PROTEIN"/>
    <property type="match status" value="1"/>
</dbReference>
<evidence type="ECO:0000256" key="3">
    <source>
        <dbReference type="PROSITE-ProRule" id="PRU00708"/>
    </source>
</evidence>
<organism evidence="4 5">
    <name type="scientific">Sphagnum troendelagicum</name>
    <dbReference type="NCBI Taxonomy" id="128251"/>
    <lineage>
        <taxon>Eukaryota</taxon>
        <taxon>Viridiplantae</taxon>
        <taxon>Streptophyta</taxon>
        <taxon>Embryophyta</taxon>
        <taxon>Bryophyta</taxon>
        <taxon>Sphagnophytina</taxon>
        <taxon>Sphagnopsida</taxon>
        <taxon>Sphagnales</taxon>
        <taxon>Sphagnaceae</taxon>
        <taxon>Sphagnum</taxon>
    </lineage>
</organism>
<evidence type="ECO:0008006" key="6">
    <source>
        <dbReference type="Google" id="ProtNLM"/>
    </source>
</evidence>
<dbReference type="PANTHER" id="PTHR47874">
    <property type="entry name" value="EXPRESSED PROTEIN"/>
    <property type="match status" value="1"/>
</dbReference>
<evidence type="ECO:0000256" key="1">
    <source>
        <dbReference type="ARBA" id="ARBA00007626"/>
    </source>
</evidence>
<dbReference type="Gene3D" id="1.25.40.10">
    <property type="entry name" value="Tetratricopeptide repeat domain"/>
    <property type="match status" value="4"/>
</dbReference>
<dbReference type="EMBL" id="OZ019911">
    <property type="protein sequence ID" value="CAK9212727.1"/>
    <property type="molecule type" value="Genomic_DNA"/>
</dbReference>
<evidence type="ECO:0000313" key="5">
    <source>
        <dbReference type="Proteomes" id="UP001497512"/>
    </source>
</evidence>
<feature type="repeat" description="PPR" evidence="3">
    <location>
        <begin position="260"/>
        <end position="294"/>
    </location>
</feature>
<dbReference type="NCBIfam" id="TIGR00756">
    <property type="entry name" value="PPR"/>
    <property type="match status" value="5"/>
</dbReference>
<evidence type="ECO:0000313" key="4">
    <source>
        <dbReference type="EMBL" id="CAK9212727.1"/>
    </source>
</evidence>
<dbReference type="InterPro" id="IPR044179">
    <property type="entry name" value="PPR5-like"/>
</dbReference>
<dbReference type="Pfam" id="PF13041">
    <property type="entry name" value="PPR_2"/>
    <property type="match status" value="2"/>
</dbReference>
<reference evidence="4" key="1">
    <citation type="submission" date="2024-02" db="EMBL/GenBank/DDBJ databases">
        <authorList>
            <consortium name="ELIXIR-Norway"/>
            <consortium name="Elixir Norway"/>
        </authorList>
    </citation>
    <scope>NUCLEOTIDE SEQUENCE</scope>
</reference>
<dbReference type="Pfam" id="PF13812">
    <property type="entry name" value="PPR_3"/>
    <property type="match status" value="1"/>
</dbReference>
<feature type="repeat" description="PPR" evidence="3">
    <location>
        <begin position="296"/>
        <end position="330"/>
    </location>
</feature>
<feature type="repeat" description="PPR" evidence="3">
    <location>
        <begin position="331"/>
        <end position="365"/>
    </location>
</feature>
<name>A0ABP0U4I0_9BRYO</name>
<sequence>MKGKSQLRPVWRSLNRLTSNVGLSCSSSFSSSHEECLSAGGLRPAASDARDVNAAVVLLKRAQIGRLQQGSRGGDARVFRSVSLLHTDKGCVQCLLRGSAAAAGMCTSVVDSDNISNASTLHGDTEAEFASTPQDSPTVLFRRKGGDRFVRSRTNTVVAGLVKLLEAAPTTADARAILDSRAEDLLHPQSWPWLSLLDALQKGPKPQVAIEVFNWKKSKLGWEANPKEYAKMISFAGRISQPQLALELFNEMETRGIKKTAVSYNALIHACGRNDEADKALRLFEEMKNTDTCQPTLVTYNTLISMYSRLGLTDNMKKIFEMCKEAGFSPDRHTYNALIWGFMRAGQLDQMESTVKELHTSECKADVITYNAQIIGYARANAVDKMEAAFTSMQRSGIPINAMVGEILAEVYSRMRMFEKMENTLKIMDDTPGVQYGSRVHSMVIESYADTCRLDEMEAAIQRMFKNKRMFASPRTLEAVIMGYSRSRAYERLVKAMEVVKGSGWNFHVSMYNVLINEYGKGRQFDKMEQVLSEMHQANVKPSSETYQIMLDTYDREGKEVEVSRVVDLMRSAGFEPRFTAEPLDRMWTDDEIFGGRARR</sequence>
<evidence type="ECO:0000256" key="2">
    <source>
        <dbReference type="ARBA" id="ARBA00022737"/>
    </source>
</evidence>
<accession>A0ABP0U4I0</accession>
<feature type="repeat" description="PPR" evidence="3">
    <location>
        <begin position="366"/>
        <end position="400"/>
    </location>
</feature>
<feature type="repeat" description="PPR" evidence="3">
    <location>
        <begin position="508"/>
        <end position="542"/>
    </location>
</feature>
<keyword evidence="5" id="KW-1185">Reference proteome</keyword>
<comment type="similarity">
    <text evidence="1">Belongs to the PPR family. P subfamily.</text>
</comment>
<gene>
    <name evidence="4" type="ORF">CSSPTR1EN2_LOCUS11381</name>
</gene>
<proteinExistence type="inferred from homology"/>
<dbReference type="Proteomes" id="UP001497512">
    <property type="component" value="Chromosome 19"/>
</dbReference>
<dbReference type="PROSITE" id="PS51375">
    <property type="entry name" value="PPR"/>
    <property type="match status" value="7"/>
</dbReference>
<dbReference type="InterPro" id="IPR002885">
    <property type="entry name" value="PPR_rpt"/>
</dbReference>
<dbReference type="InterPro" id="IPR011990">
    <property type="entry name" value="TPR-like_helical_dom_sf"/>
</dbReference>